<dbReference type="OrthoDB" id="1448607at2"/>
<name>A0A553CLD8_9FLAO</name>
<dbReference type="RefSeq" id="WP_144071406.1">
    <property type="nucleotide sequence ID" value="NZ_VJZR01000005.1"/>
</dbReference>
<evidence type="ECO:0000313" key="1">
    <source>
        <dbReference type="EMBL" id="TRX21332.1"/>
    </source>
</evidence>
<dbReference type="AlphaFoldDB" id="A0A553CLD8"/>
<dbReference type="Proteomes" id="UP000318585">
    <property type="component" value="Unassembled WGS sequence"/>
</dbReference>
<accession>A0A553CLD8</accession>
<proteinExistence type="predicted"/>
<protein>
    <submittedName>
        <fullName evidence="1">Uncharacterized protein</fullName>
    </submittedName>
</protein>
<gene>
    <name evidence="1" type="ORF">FNW17_08225</name>
</gene>
<reference evidence="1 2" key="1">
    <citation type="submission" date="2019-07" db="EMBL/GenBank/DDBJ databases">
        <title>Novel species of Flavobacterium.</title>
        <authorList>
            <person name="Liu Q."/>
            <person name="Xin Y.-H."/>
        </authorList>
    </citation>
    <scope>NUCLEOTIDE SEQUENCE [LARGE SCALE GENOMIC DNA]</scope>
    <source>
        <strain evidence="1 2">LB3P56</strain>
    </source>
</reference>
<dbReference type="PROSITE" id="PS51257">
    <property type="entry name" value="PROKAR_LIPOPROTEIN"/>
    <property type="match status" value="1"/>
</dbReference>
<evidence type="ECO:0000313" key="2">
    <source>
        <dbReference type="Proteomes" id="UP000318585"/>
    </source>
</evidence>
<sequence length="168" mass="18388">MKKQFLYLFLFFAFISCSTEVKFNNPAFEGQKDNVFWRAVDAKASLGSGGSLIIEAYTRNEIVTLKTTSTTAQTYPLGTSTSKMATYVLKDANGTITFSTGIEIGNGEIVIEEFDAVNNTVTGTFKFNAENIYNNPLAGPILNFQYGHFYKIPVGALDSINTTSTVTP</sequence>
<dbReference type="InterPro" id="IPR046219">
    <property type="entry name" value="DUF6252"/>
</dbReference>
<dbReference type="EMBL" id="VJZR01000005">
    <property type="protein sequence ID" value="TRX21332.1"/>
    <property type="molecule type" value="Genomic_DNA"/>
</dbReference>
<organism evidence="1 2">
    <name type="scientific">Flavobacterium franklandianum</name>
    <dbReference type="NCBI Taxonomy" id="2594430"/>
    <lineage>
        <taxon>Bacteria</taxon>
        <taxon>Pseudomonadati</taxon>
        <taxon>Bacteroidota</taxon>
        <taxon>Flavobacteriia</taxon>
        <taxon>Flavobacteriales</taxon>
        <taxon>Flavobacteriaceae</taxon>
        <taxon>Flavobacterium</taxon>
    </lineage>
</organism>
<comment type="caution">
    <text evidence="1">The sequence shown here is derived from an EMBL/GenBank/DDBJ whole genome shotgun (WGS) entry which is preliminary data.</text>
</comment>
<dbReference type="Pfam" id="PF19765">
    <property type="entry name" value="DUF6252"/>
    <property type="match status" value="1"/>
</dbReference>
<keyword evidence="2" id="KW-1185">Reference proteome</keyword>